<organism evidence="3 4">
    <name type="scientific">Pseudobutyrivibrio xylanivorans</name>
    <dbReference type="NCBI Taxonomy" id="185007"/>
    <lineage>
        <taxon>Bacteria</taxon>
        <taxon>Bacillati</taxon>
        <taxon>Bacillota</taxon>
        <taxon>Clostridia</taxon>
        <taxon>Lachnospirales</taxon>
        <taxon>Lachnospiraceae</taxon>
        <taxon>Pseudobutyrivibrio</taxon>
    </lineage>
</organism>
<name>A0A5P6VQD2_PSEXY</name>
<dbReference type="EMBL" id="CP043028">
    <property type="protein sequence ID" value="QFJ53899.1"/>
    <property type="molecule type" value="Genomic_DNA"/>
</dbReference>
<proteinExistence type="predicted"/>
<evidence type="ECO:0000313" key="4">
    <source>
        <dbReference type="Proteomes" id="UP000327030"/>
    </source>
</evidence>
<sequence length="230" mass="25588">MTLRKIITLLLASSFLSLGIGKSYVMAAEIDETVDIEASDNNLANADSSNDEGVTDVEGSLDSILLEPSDDTEDTSVTTEILETYEIGESYDVEISYDSTSIDSEEISEERKNDEEEKDDEGDEDEQEDEENKIISSVTLRCHELQTTLGSDGLPQTKYEITSISENKYEEQVTLETALEEIICPLDSLYSTEKNALENLNISEADCPSKIVIDYYLNEAGDKITKMIMK</sequence>
<feature type="region of interest" description="Disordered" evidence="1">
    <location>
        <begin position="93"/>
        <end position="132"/>
    </location>
</feature>
<dbReference type="RefSeq" id="WP_151622396.1">
    <property type="nucleotide sequence ID" value="NZ_CP043028.1"/>
</dbReference>
<evidence type="ECO:0000256" key="2">
    <source>
        <dbReference type="SAM" id="SignalP"/>
    </source>
</evidence>
<reference evidence="4" key="1">
    <citation type="submission" date="2019-08" db="EMBL/GenBank/DDBJ databases">
        <title>Complete Genome Sequence of the Polysaccharide-Degrading Rumen Bacterium Pseudobutyrivibrio xylanivorans MA3014.</title>
        <authorList>
            <person name="Palevich N."/>
            <person name="Maclean P.H."/>
            <person name="Kelly W.J."/>
            <person name="Leahy S.C."/>
            <person name="Rakonjac J."/>
            <person name="Attwood G.T."/>
        </authorList>
    </citation>
    <scope>NUCLEOTIDE SEQUENCE [LARGE SCALE GENOMIC DNA]</scope>
    <source>
        <strain evidence="4">MA3014</strain>
    </source>
</reference>
<evidence type="ECO:0000313" key="3">
    <source>
        <dbReference type="EMBL" id="QFJ53899.1"/>
    </source>
</evidence>
<dbReference type="AlphaFoldDB" id="A0A5P6VQD2"/>
<feature type="signal peptide" evidence="2">
    <location>
        <begin position="1"/>
        <end position="27"/>
    </location>
</feature>
<protein>
    <submittedName>
        <fullName evidence="3">Uncharacterized protein</fullName>
    </submittedName>
</protein>
<feature type="chain" id="PRO_5024863375" evidence="2">
    <location>
        <begin position="28"/>
        <end position="230"/>
    </location>
</feature>
<keyword evidence="2" id="KW-0732">Signal</keyword>
<accession>A0A5P6VQD2</accession>
<gene>
    <name evidence="3" type="ORF">FXF36_02960</name>
</gene>
<dbReference type="Proteomes" id="UP000327030">
    <property type="component" value="Chromosome 1"/>
</dbReference>
<dbReference type="KEGG" id="pxv:FXF36_02960"/>
<evidence type="ECO:0000256" key="1">
    <source>
        <dbReference type="SAM" id="MobiDB-lite"/>
    </source>
</evidence>
<feature type="compositionally biased region" description="Acidic residues" evidence="1">
    <location>
        <begin position="116"/>
        <end position="131"/>
    </location>
</feature>